<keyword evidence="6 8" id="KW-1133">Transmembrane helix</keyword>
<feature type="transmembrane region" description="Helical" evidence="8">
    <location>
        <begin position="143"/>
        <end position="160"/>
    </location>
</feature>
<evidence type="ECO:0008006" key="11">
    <source>
        <dbReference type="Google" id="ProtNLM"/>
    </source>
</evidence>
<evidence type="ECO:0000313" key="9">
    <source>
        <dbReference type="EMBL" id="GAA2901296.1"/>
    </source>
</evidence>
<evidence type="ECO:0000256" key="2">
    <source>
        <dbReference type="ARBA" id="ARBA00022475"/>
    </source>
</evidence>
<feature type="transmembrane region" description="Helical" evidence="8">
    <location>
        <begin position="342"/>
        <end position="361"/>
    </location>
</feature>
<dbReference type="RefSeq" id="WP_344979942.1">
    <property type="nucleotide sequence ID" value="NZ_BAAAVI010000070.1"/>
</dbReference>
<reference evidence="10" key="1">
    <citation type="journal article" date="2019" name="Int. J. Syst. Evol. Microbiol.">
        <title>The Global Catalogue of Microorganisms (GCM) 10K type strain sequencing project: providing services to taxonomists for standard genome sequencing and annotation.</title>
        <authorList>
            <consortium name="The Broad Institute Genomics Platform"/>
            <consortium name="The Broad Institute Genome Sequencing Center for Infectious Disease"/>
            <person name="Wu L."/>
            <person name="Ma J."/>
        </authorList>
    </citation>
    <scope>NUCLEOTIDE SEQUENCE [LARGE SCALE GENOMIC DNA]</scope>
    <source>
        <strain evidence="10">JCM 6242</strain>
    </source>
</reference>
<evidence type="ECO:0000256" key="1">
    <source>
        <dbReference type="ARBA" id="ARBA00004651"/>
    </source>
</evidence>
<evidence type="ECO:0000256" key="6">
    <source>
        <dbReference type="ARBA" id="ARBA00022989"/>
    </source>
</evidence>
<feature type="transmembrane region" description="Helical" evidence="8">
    <location>
        <begin position="368"/>
        <end position="389"/>
    </location>
</feature>
<gene>
    <name evidence="9" type="ORF">GCM10010517_67100</name>
</gene>
<dbReference type="PANTHER" id="PTHR33908">
    <property type="entry name" value="MANNOSYLTRANSFERASE YKCB-RELATED"/>
    <property type="match status" value="1"/>
</dbReference>
<keyword evidence="5 8" id="KW-0812">Transmembrane</keyword>
<evidence type="ECO:0000256" key="8">
    <source>
        <dbReference type="SAM" id="Phobius"/>
    </source>
</evidence>
<comment type="subcellular location">
    <subcellularLocation>
        <location evidence="1">Cell membrane</location>
        <topology evidence="1">Multi-pass membrane protein</topology>
    </subcellularLocation>
</comment>
<organism evidence="9 10">
    <name type="scientific">Streptosporangium fragile</name>
    <dbReference type="NCBI Taxonomy" id="46186"/>
    <lineage>
        <taxon>Bacteria</taxon>
        <taxon>Bacillati</taxon>
        <taxon>Actinomycetota</taxon>
        <taxon>Actinomycetes</taxon>
        <taxon>Streptosporangiales</taxon>
        <taxon>Streptosporangiaceae</taxon>
        <taxon>Streptosporangium</taxon>
    </lineage>
</organism>
<feature type="transmembrane region" description="Helical" evidence="8">
    <location>
        <begin position="20"/>
        <end position="37"/>
    </location>
</feature>
<feature type="transmembrane region" description="Helical" evidence="8">
    <location>
        <begin position="213"/>
        <end position="232"/>
    </location>
</feature>
<evidence type="ECO:0000256" key="3">
    <source>
        <dbReference type="ARBA" id="ARBA00022676"/>
    </source>
</evidence>
<evidence type="ECO:0000256" key="4">
    <source>
        <dbReference type="ARBA" id="ARBA00022679"/>
    </source>
</evidence>
<keyword evidence="7 8" id="KW-0472">Membrane</keyword>
<keyword evidence="2" id="KW-1003">Cell membrane</keyword>
<feature type="transmembrane region" description="Helical" evidence="8">
    <location>
        <begin position="119"/>
        <end position="137"/>
    </location>
</feature>
<dbReference type="Proteomes" id="UP001500831">
    <property type="component" value="Unassembled WGS sequence"/>
</dbReference>
<keyword evidence="4" id="KW-0808">Transferase</keyword>
<comment type="caution">
    <text evidence="9">The sequence shown here is derived from an EMBL/GenBank/DDBJ whole genome shotgun (WGS) entry which is preliminary data.</text>
</comment>
<sequence>MTGTLAQTPASPAESPRHRVVSPVVLLALVSLFYGLAQLTVVSVHMGIGWDESIYASQYAAHTPPADFSAPRAQGMPLLVAPVVALTDSVVALRAYLTVLSSLALFGAFLVWTRVRRGYAVPLAAALFAGCWLSLFYGNEAMPNLYVALGTVAATGFFLIDRSRAVTTGRGSRAAAAGLAGSLAAVSLMRPSDALVVAVPMAAMALLVRPRRIPSLAAILIGLGVGWGEWLIEAELRFGGVAARMRGAEEANLTGLTVSVLEHARALDGPSLCRWNVDCGDVSPVALAWWLTIPLITLVGLWAAWRDHRPGPVLLATATGLAIAAPYLFYVDYAAPRFLMPAYALLSIPIAEGAIALARAGRPPLRHVAAALAGVGLLAHFALQGTYAYRMSAITFERRERVDLATEELRRMGVRAPCVVYGQSGVQIGYMLGCRSQGLTRGFPAEQPPRVRQALKDGVQLVMVYSGARPPGYAADWRMVKLPGGWRARFAPSGG</sequence>
<feature type="transmembrane region" description="Helical" evidence="8">
    <location>
        <begin position="312"/>
        <end position="330"/>
    </location>
</feature>
<dbReference type="InterPro" id="IPR050297">
    <property type="entry name" value="LipidA_mod_glycosyltrf_83"/>
</dbReference>
<evidence type="ECO:0000256" key="7">
    <source>
        <dbReference type="ARBA" id="ARBA00023136"/>
    </source>
</evidence>
<keyword evidence="3" id="KW-0328">Glycosyltransferase</keyword>
<protein>
    <recommendedName>
        <fullName evidence="11">Glycosyltransferase RgtA/B/C/D-like domain-containing protein</fullName>
    </recommendedName>
</protein>
<dbReference type="EMBL" id="BAAAVI010000070">
    <property type="protein sequence ID" value="GAA2901296.1"/>
    <property type="molecule type" value="Genomic_DNA"/>
</dbReference>
<proteinExistence type="predicted"/>
<evidence type="ECO:0000313" key="10">
    <source>
        <dbReference type="Proteomes" id="UP001500831"/>
    </source>
</evidence>
<accession>A0ABP6IPC7</accession>
<dbReference type="PANTHER" id="PTHR33908:SF11">
    <property type="entry name" value="MEMBRANE PROTEIN"/>
    <property type="match status" value="1"/>
</dbReference>
<evidence type="ECO:0000256" key="5">
    <source>
        <dbReference type="ARBA" id="ARBA00022692"/>
    </source>
</evidence>
<name>A0ABP6IPC7_9ACTN</name>
<keyword evidence="10" id="KW-1185">Reference proteome</keyword>
<feature type="transmembrane region" description="Helical" evidence="8">
    <location>
        <begin position="93"/>
        <end position="112"/>
    </location>
</feature>
<feature type="transmembrane region" description="Helical" evidence="8">
    <location>
        <begin position="287"/>
        <end position="305"/>
    </location>
</feature>